<keyword evidence="3" id="KW-1185">Reference proteome</keyword>
<dbReference type="EMBL" id="MU003728">
    <property type="protein sequence ID" value="KAF2801636.1"/>
    <property type="molecule type" value="Genomic_DNA"/>
</dbReference>
<feature type="compositionally biased region" description="Low complexity" evidence="1">
    <location>
        <begin position="721"/>
        <end position="733"/>
    </location>
</feature>
<feature type="compositionally biased region" description="Basic and acidic residues" evidence="1">
    <location>
        <begin position="606"/>
        <end position="619"/>
    </location>
</feature>
<feature type="region of interest" description="Disordered" evidence="1">
    <location>
        <begin position="606"/>
        <end position="633"/>
    </location>
</feature>
<evidence type="ECO:0000313" key="2">
    <source>
        <dbReference type="EMBL" id="KAF2801636.1"/>
    </source>
</evidence>
<protein>
    <submittedName>
        <fullName evidence="2 4">Uncharacterized protein</fullName>
    </submittedName>
</protein>
<feature type="compositionally biased region" description="Polar residues" evidence="1">
    <location>
        <begin position="621"/>
        <end position="633"/>
    </location>
</feature>
<feature type="compositionally biased region" description="Low complexity" evidence="1">
    <location>
        <begin position="646"/>
        <end position="669"/>
    </location>
</feature>
<sequence length="900" mass="97806">MTEPDDTAVPANAGELDTAADNVQPGEETGIPSNDPQSKDETLPGDDSDSDDSFLDERDLQMTPGSSQTVSQEGSSEAMNAEAMNELQEYVSNIAPDTFTSPFPEDTNLDDSAATLNAVISQDPTSMTSEDESQQPDPANRNWWQEAGHHDNPRGLLINKMLLFPDKYIPEGPIPSDAYWERLKDPVGFDRRRAEAEPLSLEELQSWEEVFDPTKLSSWEARDRGGSASPPSPAPCDSGQLIQQQPVLPSSPSSQGHSSEGENESTPSSPVAPSPGGLAASPTPGSENAENIGTNEEPQGQAQLDTVDGMTSQEANDYLNRVQWRPDSNNGLPGTRIEAAAVATRIRAALVDTSQAFDLKSNNGRRWAPGSTQLHRVGCFVWTWPWTPRQNNLEIRGRTLDFTEKLDRICHLISIQKGICTKVLEGQHHIMKEIIADPKCRENKLRRYKDNNDDHRAREHTRLIAVQQGPSGAGSATNPSTGVVVPTGTAPVLNNQPMATIQPQVDLQKQGALARSQIPNGTQSTSPTQNAPLPSISQRTVPPMNTIPPPTQQSNTNLVSRGPAEQQQGQGRPTSQQGSMLQRINLNNRNGAPYDGFQISASNQVRHQERVRGHVDGESQRAPQTYTALSPQQRLQRNVLLAQQRVQELSQQRSQSQQSIPSQPANASISPPPPPGSKRLRDQAAGPSSQPRCKTPKVGRGSSPSPHGELRATVAHPRKAPTPNAPTTNAPPTIVISGSEDDVLVVRSQPRQPPRATGTAPTAALPLNRPPTPPPQKNYSWVKPATQMVGWKPRRRQPVLSDRAQARAEAARRQREEGQRDDAAVVSLEDGETGGEGAWEASDGSEGGGRRIDCVPNGDLDVRRDEAGVTGTVQEEDVGDQRPEDEDEEEEEEEQWETVI</sequence>
<feature type="compositionally biased region" description="Polar residues" evidence="1">
    <location>
        <begin position="63"/>
        <end position="78"/>
    </location>
</feature>
<feature type="compositionally biased region" description="Acidic residues" evidence="1">
    <location>
        <begin position="874"/>
        <end position="900"/>
    </location>
</feature>
<gene>
    <name evidence="2 4" type="ORF">BDZ99DRAFT_552631</name>
</gene>
<evidence type="ECO:0000256" key="1">
    <source>
        <dbReference type="SAM" id="MobiDB-lite"/>
    </source>
</evidence>
<dbReference type="AlphaFoldDB" id="A0A6A6XYJ5"/>
<reference evidence="4" key="2">
    <citation type="submission" date="2020-04" db="EMBL/GenBank/DDBJ databases">
        <authorList>
            <consortium name="NCBI Genome Project"/>
        </authorList>
    </citation>
    <scope>NUCLEOTIDE SEQUENCE</scope>
    <source>
        <strain evidence="4">CBS 304.34</strain>
    </source>
</reference>
<accession>A0A6A6XYJ5</accession>
<evidence type="ECO:0000313" key="3">
    <source>
        <dbReference type="Proteomes" id="UP000504636"/>
    </source>
</evidence>
<organism evidence="2">
    <name type="scientific">Mytilinidion resinicola</name>
    <dbReference type="NCBI Taxonomy" id="574789"/>
    <lineage>
        <taxon>Eukaryota</taxon>
        <taxon>Fungi</taxon>
        <taxon>Dikarya</taxon>
        <taxon>Ascomycota</taxon>
        <taxon>Pezizomycotina</taxon>
        <taxon>Dothideomycetes</taxon>
        <taxon>Pleosporomycetidae</taxon>
        <taxon>Mytilinidiales</taxon>
        <taxon>Mytilinidiaceae</taxon>
        <taxon>Mytilinidion</taxon>
    </lineage>
</organism>
<dbReference type="RefSeq" id="XP_033568600.1">
    <property type="nucleotide sequence ID" value="XM_033727068.1"/>
</dbReference>
<feature type="compositionally biased region" description="Low complexity" evidence="1">
    <location>
        <begin position="754"/>
        <end position="767"/>
    </location>
</feature>
<feature type="compositionally biased region" description="Low complexity" evidence="1">
    <location>
        <begin position="243"/>
        <end position="258"/>
    </location>
</feature>
<feature type="compositionally biased region" description="Basic and acidic residues" evidence="1">
    <location>
        <begin position="804"/>
        <end position="823"/>
    </location>
</feature>
<feature type="compositionally biased region" description="Polar residues" evidence="1">
    <location>
        <begin position="517"/>
        <end position="540"/>
    </location>
</feature>
<feature type="compositionally biased region" description="Low complexity" evidence="1">
    <location>
        <begin position="566"/>
        <end position="578"/>
    </location>
</feature>
<feature type="compositionally biased region" description="Polar residues" evidence="1">
    <location>
        <begin position="114"/>
        <end position="128"/>
    </location>
</feature>
<dbReference type="OrthoDB" id="10610917at2759"/>
<dbReference type="GeneID" id="54467961"/>
<name>A0A6A6XYJ5_9PEZI</name>
<feature type="region of interest" description="Disordered" evidence="1">
    <location>
        <begin position="215"/>
        <end position="298"/>
    </location>
</feature>
<feature type="region of interest" description="Disordered" evidence="1">
    <location>
        <begin position="646"/>
        <end position="900"/>
    </location>
</feature>
<feature type="compositionally biased region" description="Polar residues" evidence="1">
    <location>
        <begin position="283"/>
        <end position="298"/>
    </location>
</feature>
<feature type="compositionally biased region" description="Acidic residues" evidence="1">
    <location>
        <begin position="43"/>
        <end position="54"/>
    </location>
</feature>
<reference evidence="2 4" key="1">
    <citation type="journal article" date="2020" name="Stud. Mycol.">
        <title>101 Dothideomycetes genomes: a test case for predicting lifestyles and emergence of pathogens.</title>
        <authorList>
            <person name="Haridas S."/>
            <person name="Albert R."/>
            <person name="Binder M."/>
            <person name="Bloem J."/>
            <person name="Labutti K."/>
            <person name="Salamov A."/>
            <person name="Andreopoulos B."/>
            <person name="Baker S."/>
            <person name="Barry K."/>
            <person name="Bills G."/>
            <person name="Bluhm B."/>
            <person name="Cannon C."/>
            <person name="Castanera R."/>
            <person name="Culley D."/>
            <person name="Daum C."/>
            <person name="Ezra D."/>
            <person name="Gonzalez J."/>
            <person name="Henrissat B."/>
            <person name="Kuo A."/>
            <person name="Liang C."/>
            <person name="Lipzen A."/>
            <person name="Lutzoni F."/>
            <person name="Magnuson J."/>
            <person name="Mondo S."/>
            <person name="Nolan M."/>
            <person name="Ohm R."/>
            <person name="Pangilinan J."/>
            <person name="Park H.-J."/>
            <person name="Ramirez L."/>
            <person name="Alfaro M."/>
            <person name="Sun H."/>
            <person name="Tritt A."/>
            <person name="Yoshinaga Y."/>
            <person name="Zwiers L.-H."/>
            <person name="Turgeon B."/>
            <person name="Goodwin S."/>
            <person name="Spatafora J."/>
            <person name="Crous P."/>
            <person name="Grigoriev I."/>
        </authorList>
    </citation>
    <scope>NUCLEOTIDE SEQUENCE</scope>
    <source>
        <strain evidence="2 4">CBS 304.34</strain>
    </source>
</reference>
<reference evidence="4" key="3">
    <citation type="submission" date="2025-04" db="UniProtKB">
        <authorList>
            <consortium name="RefSeq"/>
        </authorList>
    </citation>
    <scope>IDENTIFICATION</scope>
    <source>
        <strain evidence="4">CBS 304.34</strain>
    </source>
</reference>
<evidence type="ECO:0000313" key="4">
    <source>
        <dbReference type="RefSeq" id="XP_033568600.1"/>
    </source>
</evidence>
<feature type="region of interest" description="Disordered" evidence="1">
    <location>
        <begin position="504"/>
        <end position="578"/>
    </location>
</feature>
<dbReference type="Proteomes" id="UP000504636">
    <property type="component" value="Unplaced"/>
</dbReference>
<proteinExistence type="predicted"/>
<feature type="region of interest" description="Disordered" evidence="1">
    <location>
        <begin position="1"/>
        <end position="151"/>
    </location>
</feature>